<dbReference type="EMBL" id="DRZC01000017">
    <property type="protein sequence ID" value="HHQ80051.1"/>
    <property type="molecule type" value="Genomic_DNA"/>
</dbReference>
<comment type="caution">
    <text evidence="1">The sequence shown here is derived from an EMBL/GenBank/DDBJ whole genome shotgun (WGS) entry which is preliminary data.</text>
</comment>
<dbReference type="PANTHER" id="PTHR37560">
    <property type="entry name" value="UPF0210 PROTEIN SPR0218"/>
    <property type="match status" value="1"/>
</dbReference>
<gene>
    <name evidence="1" type="ORF">ENM78_01095</name>
</gene>
<reference evidence="1" key="1">
    <citation type="journal article" date="2020" name="mSystems">
        <title>Genome- and Community-Level Interaction Insights into Carbon Utilization and Element Cycling Functions of Hydrothermarchaeota in Hydrothermal Sediment.</title>
        <authorList>
            <person name="Zhou Z."/>
            <person name="Liu Y."/>
            <person name="Xu W."/>
            <person name="Pan J."/>
            <person name="Luo Z.H."/>
            <person name="Li M."/>
        </authorList>
    </citation>
    <scope>NUCLEOTIDE SEQUENCE [LARGE SCALE GENOMIC DNA]</scope>
    <source>
        <strain evidence="1">SpSt-1116</strain>
    </source>
</reference>
<evidence type="ECO:0000313" key="1">
    <source>
        <dbReference type="EMBL" id="HHQ80051.1"/>
    </source>
</evidence>
<dbReference type="Gene3D" id="3.20.70.20">
    <property type="match status" value="1"/>
</dbReference>
<dbReference type="InterPro" id="IPR007841">
    <property type="entry name" value="UPF0210"/>
</dbReference>
<dbReference type="Pfam" id="PF05167">
    <property type="entry name" value="DUF711"/>
    <property type="match status" value="1"/>
</dbReference>
<dbReference type="AlphaFoldDB" id="A0A7J3ZIU7"/>
<organism evidence="1">
    <name type="scientific">Fervidicoccus fontis</name>
    <dbReference type="NCBI Taxonomy" id="683846"/>
    <lineage>
        <taxon>Archaea</taxon>
        <taxon>Thermoproteota</taxon>
        <taxon>Thermoprotei</taxon>
        <taxon>Fervidicoccales</taxon>
        <taxon>Fervidicoccaceae</taxon>
        <taxon>Fervidicoccus</taxon>
    </lineage>
</organism>
<name>A0A7J3ZIU7_9CREN</name>
<sequence length="370" mass="41356">MELKVRALTYHIAARNLGEWNKSEIREEVENAVGTLEDLKRVIEKEAGIEVWTTRIAMPVPPSRLSLMEVAQTILELVDDKHLASIGGLYSSDPRLRQLCEIAQQGLFAHIIVREKDRLGDIARLLYQWSSETPESMTRLGVEFSRGEILTPYFPLSRTPLDYTSNTITMAFLYVSKAKRELTARGVYGLERYLQSLARRLGGIAREHLENWASKAVFGGFDFSLSPWMEESVARLLEDYGGCELEGGGCINTAHEINSSLARAGANGCATGFNEIMLPVGEDDLLKEKARSGRLRVRDLLLYVPVCLAGIDMVAFRASERKLKLLLESLWSYAVVKKRTVGFRGIAVRPGEMASEIETKSFGPIPVMEL</sequence>
<dbReference type="SUPFAM" id="SSF51998">
    <property type="entry name" value="PFL-like glycyl radical enzymes"/>
    <property type="match status" value="1"/>
</dbReference>
<protein>
    <submittedName>
        <fullName evidence="1">DUF711 family protein</fullName>
    </submittedName>
</protein>
<dbReference type="PANTHER" id="PTHR37560:SF2">
    <property type="entry name" value="DUF711 DOMAIN-CONTAINING PROTEIN"/>
    <property type="match status" value="1"/>
</dbReference>
<proteinExistence type="predicted"/>
<accession>A0A7J3ZIU7</accession>